<name>A0A6L5X553_9FIRM</name>
<feature type="transmembrane region" description="Helical" evidence="2">
    <location>
        <begin position="143"/>
        <end position="167"/>
    </location>
</feature>
<accession>A0A6L5X553</accession>
<evidence type="ECO:0000256" key="2">
    <source>
        <dbReference type="SAM" id="Phobius"/>
    </source>
</evidence>
<feature type="compositionally biased region" description="Polar residues" evidence="1">
    <location>
        <begin position="679"/>
        <end position="692"/>
    </location>
</feature>
<evidence type="ECO:0000256" key="1">
    <source>
        <dbReference type="SAM" id="MobiDB-lite"/>
    </source>
</evidence>
<dbReference type="InterPro" id="IPR018580">
    <property type="entry name" value="Uncharacterised_YfhO"/>
</dbReference>
<evidence type="ECO:0000313" key="4">
    <source>
        <dbReference type="Proteomes" id="UP000481852"/>
    </source>
</evidence>
<organism evidence="3 4">
    <name type="scientific">Porcincola intestinalis</name>
    <dbReference type="NCBI Taxonomy" id="2606632"/>
    <lineage>
        <taxon>Bacteria</taxon>
        <taxon>Bacillati</taxon>
        <taxon>Bacillota</taxon>
        <taxon>Clostridia</taxon>
        <taxon>Lachnospirales</taxon>
        <taxon>Lachnospiraceae</taxon>
        <taxon>Porcincola</taxon>
    </lineage>
</organism>
<keyword evidence="2" id="KW-1133">Transmembrane helix</keyword>
<dbReference type="EMBL" id="VULZ01000012">
    <property type="protein sequence ID" value="MSS15509.1"/>
    <property type="molecule type" value="Genomic_DNA"/>
</dbReference>
<keyword evidence="2" id="KW-0472">Membrane</keyword>
<keyword evidence="4" id="KW-1185">Reference proteome</keyword>
<feature type="compositionally biased region" description="Low complexity" evidence="1">
    <location>
        <begin position="700"/>
        <end position="716"/>
    </location>
</feature>
<feature type="transmembrane region" description="Helical" evidence="2">
    <location>
        <begin position="334"/>
        <end position="355"/>
    </location>
</feature>
<feature type="region of interest" description="Disordered" evidence="1">
    <location>
        <begin position="676"/>
        <end position="726"/>
    </location>
</feature>
<dbReference type="RefSeq" id="WP_154526433.1">
    <property type="nucleotide sequence ID" value="NZ_JAQYJL010000010.1"/>
</dbReference>
<dbReference type="Proteomes" id="UP000481852">
    <property type="component" value="Unassembled WGS sequence"/>
</dbReference>
<dbReference type="PANTHER" id="PTHR38454">
    <property type="entry name" value="INTEGRAL MEMBRANE PROTEIN-RELATED"/>
    <property type="match status" value="1"/>
</dbReference>
<feature type="transmembrane region" description="Helical" evidence="2">
    <location>
        <begin position="414"/>
        <end position="432"/>
    </location>
</feature>
<proteinExistence type="predicted"/>
<feature type="transmembrane region" description="Helical" evidence="2">
    <location>
        <begin position="470"/>
        <end position="487"/>
    </location>
</feature>
<comment type="caution">
    <text evidence="3">The sequence shown here is derived from an EMBL/GenBank/DDBJ whole genome shotgun (WGS) entry which is preliminary data.</text>
</comment>
<feature type="transmembrane region" description="Helical" evidence="2">
    <location>
        <begin position="304"/>
        <end position="322"/>
    </location>
</feature>
<sequence>MSDRKKYGKYLLIYTALFSIIFLLVFSPFLLEGKNLIGKGDGQSQYILQLRYMGEWLRKTAGGFLHGDFHPDRFDYTIGMGDDINAVVRFHPLDFLSIFVPASGTEALYCVLTVLRCFLAGLSLSAFVFHFRKSRTAALSGALLYVFCGFTFGLGIVHPTYLSHMILFPLMLLGAERMMDPERKHSFALFTVSVALGFISNYYFMYISSFGLLGYVLIRFFDLYRTDRLKQFGRLLISLSLAYLLGLALSGIFLFPALARYKSSLRAVHEAERNSLLVYEDKRRYLAWFLNLITPYQASGNGTHLNFAVTLMPAAALIFSSAKRKSSCRQIRTGLIVLLFCLLIPGAGYVLAAMNNENNRWVYLIAFAAAVAVSFTADAVSALQKRDRRFLLLVTAVFDLGCAVWFWMTREAVFHLTAAAELTLYTAVLLYLSCRTEKKKKKADGYGGHSHAGHSHAGRNHDGYSYGERIVLLFTAGSAALAGWMTFSPRFGNLAAYYQEQGTAFSRYEESSYAVYTDTPLYTGENGAAAFSDGFYRVDSVRSAYWEDNSSLVLRQPGVQIYNSIVNASQLQAMIEQRSTGMTSILHIQSLDGRTALEALAGVRYFAVDADNAASLPYGYAKQPLGSRRKLALYENQYPLPFGFTTDTVISREDYEALNPAAKDLVMLRAAVTEDSGHTAESGQGQRSSALTDETKQERASVSAQAGEAGQAQSTGLTTTDGKEEEVSVLREGVSFEAGDGVTRKGSRLVTGKKGGSLSVSYEKKAGYECYLSLESLRLLGGRSLSAAAYVKADGISKGILLSAANSAYTRGDDAYIVNLGTASGDGTGILQLLLPEEICVSLEKSELLYLPMADYEEKVKRLSEVSLQHVTFDGDSVSGEITLDSPRYMVFQIPYSSGWTIEVNGKQKRPERADLCYLGVRLEKGTSQIRLVYHSPGLRAGILCSSAGLVLFAAAFALSARRRRLRKAGNDRTHVV</sequence>
<keyword evidence="2" id="KW-0812">Transmembrane</keyword>
<feature type="transmembrane region" description="Helical" evidence="2">
    <location>
        <begin position="361"/>
        <end position="383"/>
    </location>
</feature>
<reference evidence="3 4" key="1">
    <citation type="submission" date="2019-08" db="EMBL/GenBank/DDBJ databases">
        <title>In-depth cultivation of the pig gut microbiome towards novel bacterial diversity and tailored functional studies.</title>
        <authorList>
            <person name="Wylensek D."/>
            <person name="Hitch T.C.A."/>
            <person name="Clavel T."/>
        </authorList>
    </citation>
    <scope>NUCLEOTIDE SEQUENCE [LARGE SCALE GENOMIC DNA]</scope>
    <source>
        <strain evidence="3 4">Oil+RF-744-WCA-WT-11</strain>
    </source>
</reference>
<feature type="transmembrane region" description="Helical" evidence="2">
    <location>
        <begin position="390"/>
        <end position="408"/>
    </location>
</feature>
<feature type="transmembrane region" description="Helical" evidence="2">
    <location>
        <begin position="187"/>
        <end position="220"/>
    </location>
</feature>
<dbReference type="Pfam" id="PF09586">
    <property type="entry name" value="YfhO"/>
    <property type="match status" value="1"/>
</dbReference>
<feature type="transmembrane region" description="Helical" evidence="2">
    <location>
        <begin position="12"/>
        <end position="31"/>
    </location>
</feature>
<protein>
    <submittedName>
        <fullName evidence="3">YfhO family protein</fullName>
    </submittedName>
</protein>
<feature type="transmembrane region" description="Helical" evidence="2">
    <location>
        <begin position="232"/>
        <end position="255"/>
    </location>
</feature>
<dbReference type="AlphaFoldDB" id="A0A6L5X553"/>
<feature type="transmembrane region" description="Helical" evidence="2">
    <location>
        <begin position="106"/>
        <end position="131"/>
    </location>
</feature>
<feature type="transmembrane region" description="Helical" evidence="2">
    <location>
        <begin position="938"/>
        <end position="959"/>
    </location>
</feature>
<dbReference type="PANTHER" id="PTHR38454:SF1">
    <property type="entry name" value="INTEGRAL MEMBRANE PROTEIN"/>
    <property type="match status" value="1"/>
</dbReference>
<gene>
    <name evidence="3" type="ORF">FYJ35_10750</name>
</gene>
<evidence type="ECO:0000313" key="3">
    <source>
        <dbReference type="EMBL" id="MSS15509.1"/>
    </source>
</evidence>